<dbReference type="InterPro" id="IPR051678">
    <property type="entry name" value="AGP_Transferase"/>
</dbReference>
<protein>
    <recommendedName>
        <fullName evidence="1">Aminoglycoside phosphotransferase domain-containing protein</fullName>
    </recommendedName>
</protein>
<dbReference type="SUPFAM" id="SSF56112">
    <property type="entry name" value="Protein kinase-like (PK-like)"/>
    <property type="match status" value="1"/>
</dbReference>
<feature type="domain" description="Aminoglycoside phosphotransferase" evidence="1">
    <location>
        <begin position="47"/>
        <end position="262"/>
    </location>
</feature>
<reference evidence="2" key="2">
    <citation type="submission" date="2020-09" db="EMBL/GenBank/DDBJ databases">
        <authorList>
            <person name="Sun Q."/>
            <person name="Zhou Y."/>
        </authorList>
    </citation>
    <scope>NUCLEOTIDE SEQUENCE</scope>
    <source>
        <strain evidence="2">CGMCC 4.7306</strain>
    </source>
</reference>
<proteinExistence type="predicted"/>
<keyword evidence="3" id="KW-1185">Reference proteome</keyword>
<dbReference type="AlphaFoldDB" id="A0A917W480"/>
<evidence type="ECO:0000313" key="2">
    <source>
        <dbReference type="EMBL" id="GGL66156.1"/>
    </source>
</evidence>
<organism evidence="2 3">
    <name type="scientific">Microlunatus endophyticus</name>
    <dbReference type="NCBI Taxonomy" id="1716077"/>
    <lineage>
        <taxon>Bacteria</taxon>
        <taxon>Bacillati</taxon>
        <taxon>Actinomycetota</taxon>
        <taxon>Actinomycetes</taxon>
        <taxon>Propionibacteriales</taxon>
        <taxon>Propionibacteriaceae</taxon>
        <taxon>Microlunatus</taxon>
    </lineage>
</organism>
<dbReference type="Gene3D" id="3.90.1200.10">
    <property type="match status" value="1"/>
</dbReference>
<accession>A0A917W480</accession>
<sequence>MSRNPSIPPVPHGYELDPELHRILRGDPPADALAWVCRQVGASQVVDVRPLPGGTSSAVHYVLLRSRGGTMLPVILRRYVLNWIAEEPWTPANEADVLRLLADSSIAAPRLLAADPDGSATGTPTIVMSALPGEVDWRPADLNDWLRRLAEALPEVHSVPVAAGLRRFAPYPPEQRLPPRWSKHPAAWERAITLFEGDQPEVPQVFIHRDYHPGNVLWSGGRISGIVDWTSACIGGAAADVAHCRANLVGHFGQQVADRFLSIWMSVSGTTEYHPFWDLTDVISWTGDDDKPDPALDEFVAAAAAKL</sequence>
<gene>
    <name evidence="2" type="ORF">GCM10011575_25800</name>
</gene>
<evidence type="ECO:0000313" key="3">
    <source>
        <dbReference type="Proteomes" id="UP000613840"/>
    </source>
</evidence>
<dbReference type="Gene3D" id="3.30.200.20">
    <property type="entry name" value="Phosphorylase Kinase, domain 1"/>
    <property type="match status" value="1"/>
</dbReference>
<dbReference type="Pfam" id="PF01636">
    <property type="entry name" value="APH"/>
    <property type="match status" value="1"/>
</dbReference>
<comment type="caution">
    <text evidence="2">The sequence shown here is derived from an EMBL/GenBank/DDBJ whole genome shotgun (WGS) entry which is preliminary data.</text>
</comment>
<dbReference type="Proteomes" id="UP000613840">
    <property type="component" value="Unassembled WGS sequence"/>
</dbReference>
<dbReference type="PANTHER" id="PTHR21310">
    <property type="entry name" value="AMINOGLYCOSIDE PHOSPHOTRANSFERASE-RELATED-RELATED"/>
    <property type="match status" value="1"/>
</dbReference>
<dbReference type="InterPro" id="IPR011009">
    <property type="entry name" value="Kinase-like_dom_sf"/>
</dbReference>
<dbReference type="InterPro" id="IPR002575">
    <property type="entry name" value="Aminoglycoside_PTrfase"/>
</dbReference>
<evidence type="ECO:0000259" key="1">
    <source>
        <dbReference type="Pfam" id="PF01636"/>
    </source>
</evidence>
<dbReference type="RefSeq" id="WP_188895794.1">
    <property type="nucleotide sequence ID" value="NZ_BMMZ01000006.1"/>
</dbReference>
<name>A0A917W480_9ACTN</name>
<dbReference type="EMBL" id="BMMZ01000006">
    <property type="protein sequence ID" value="GGL66156.1"/>
    <property type="molecule type" value="Genomic_DNA"/>
</dbReference>
<reference evidence="2" key="1">
    <citation type="journal article" date="2014" name="Int. J. Syst. Evol. Microbiol.">
        <title>Complete genome sequence of Corynebacterium casei LMG S-19264T (=DSM 44701T), isolated from a smear-ripened cheese.</title>
        <authorList>
            <consortium name="US DOE Joint Genome Institute (JGI-PGF)"/>
            <person name="Walter F."/>
            <person name="Albersmeier A."/>
            <person name="Kalinowski J."/>
            <person name="Ruckert C."/>
        </authorList>
    </citation>
    <scope>NUCLEOTIDE SEQUENCE</scope>
    <source>
        <strain evidence="2">CGMCC 4.7306</strain>
    </source>
</reference>